<keyword evidence="2" id="KW-1185">Reference proteome</keyword>
<protein>
    <submittedName>
        <fullName evidence="1">Uncharacterized protein</fullName>
    </submittedName>
</protein>
<organism evidence="1 2">
    <name type="scientific">Pholiota conissans</name>
    <dbReference type="NCBI Taxonomy" id="109636"/>
    <lineage>
        <taxon>Eukaryota</taxon>
        <taxon>Fungi</taxon>
        <taxon>Dikarya</taxon>
        <taxon>Basidiomycota</taxon>
        <taxon>Agaricomycotina</taxon>
        <taxon>Agaricomycetes</taxon>
        <taxon>Agaricomycetidae</taxon>
        <taxon>Agaricales</taxon>
        <taxon>Agaricineae</taxon>
        <taxon>Strophariaceae</taxon>
        <taxon>Pholiota</taxon>
    </lineage>
</organism>
<accession>A0A9P6CS97</accession>
<sequence length="120" mass="12382">MMPRMRFKCSLGAETSRLVVSVAAEVLAIVFSVERAKTGDIRTSPVATGGSALGAGSGIQPASGIGTCSGVGARSAVGARSSIMSVMTNEGHISPRTLPRAASAIWAAQCVQRKRRAYYP</sequence>
<dbReference type="AlphaFoldDB" id="A0A9P6CS97"/>
<gene>
    <name evidence="1" type="ORF">BDN70DRAFT_76782</name>
</gene>
<evidence type="ECO:0000313" key="2">
    <source>
        <dbReference type="Proteomes" id="UP000807469"/>
    </source>
</evidence>
<dbReference type="Proteomes" id="UP000807469">
    <property type="component" value="Unassembled WGS sequence"/>
</dbReference>
<name>A0A9P6CS97_9AGAR</name>
<proteinExistence type="predicted"/>
<reference evidence="1" key="1">
    <citation type="submission" date="2020-11" db="EMBL/GenBank/DDBJ databases">
        <authorList>
            <consortium name="DOE Joint Genome Institute"/>
            <person name="Ahrendt S."/>
            <person name="Riley R."/>
            <person name="Andreopoulos W."/>
            <person name="Labutti K."/>
            <person name="Pangilinan J."/>
            <person name="Ruiz-Duenas F.J."/>
            <person name="Barrasa J.M."/>
            <person name="Sanchez-Garcia M."/>
            <person name="Camarero S."/>
            <person name="Miyauchi S."/>
            <person name="Serrano A."/>
            <person name="Linde D."/>
            <person name="Babiker R."/>
            <person name="Drula E."/>
            <person name="Ayuso-Fernandez I."/>
            <person name="Pacheco R."/>
            <person name="Padilla G."/>
            <person name="Ferreira P."/>
            <person name="Barriuso J."/>
            <person name="Kellner H."/>
            <person name="Castanera R."/>
            <person name="Alfaro M."/>
            <person name="Ramirez L."/>
            <person name="Pisabarro A.G."/>
            <person name="Kuo A."/>
            <person name="Tritt A."/>
            <person name="Lipzen A."/>
            <person name="He G."/>
            <person name="Yan M."/>
            <person name="Ng V."/>
            <person name="Cullen D."/>
            <person name="Martin F."/>
            <person name="Rosso M.-N."/>
            <person name="Henrissat B."/>
            <person name="Hibbett D."/>
            <person name="Martinez A.T."/>
            <person name="Grigoriev I.V."/>
        </authorList>
    </citation>
    <scope>NUCLEOTIDE SEQUENCE</scope>
    <source>
        <strain evidence="1">CIRM-BRFM 674</strain>
    </source>
</reference>
<comment type="caution">
    <text evidence="1">The sequence shown here is derived from an EMBL/GenBank/DDBJ whole genome shotgun (WGS) entry which is preliminary data.</text>
</comment>
<dbReference type="EMBL" id="MU155246">
    <property type="protein sequence ID" value="KAF9477966.1"/>
    <property type="molecule type" value="Genomic_DNA"/>
</dbReference>
<evidence type="ECO:0000313" key="1">
    <source>
        <dbReference type="EMBL" id="KAF9477966.1"/>
    </source>
</evidence>